<feature type="region of interest" description="Disordered" evidence="1">
    <location>
        <begin position="1"/>
        <end position="70"/>
    </location>
</feature>
<evidence type="ECO:0000313" key="3">
    <source>
        <dbReference type="Proteomes" id="UP000823588"/>
    </source>
</evidence>
<evidence type="ECO:0000256" key="1">
    <source>
        <dbReference type="SAM" id="MobiDB-lite"/>
    </source>
</evidence>
<dbReference type="RefSeq" id="WP_209483724.1">
    <property type="nucleotide sequence ID" value="NZ_JAGGKQ010000005.1"/>
</dbReference>
<proteinExistence type="predicted"/>
<gene>
    <name evidence="2" type="ORF">J2751_000990</name>
</gene>
<organism evidence="2 3">
    <name type="scientific">Halorubrum alkaliphilum</name>
    <dbReference type="NCBI Taxonomy" id="261290"/>
    <lineage>
        <taxon>Archaea</taxon>
        <taxon>Methanobacteriati</taxon>
        <taxon>Methanobacteriota</taxon>
        <taxon>Stenosarchaea group</taxon>
        <taxon>Halobacteria</taxon>
        <taxon>Halobacteriales</taxon>
        <taxon>Haloferacaceae</taxon>
        <taxon>Halorubrum</taxon>
    </lineage>
</organism>
<keyword evidence="3" id="KW-1185">Reference proteome</keyword>
<accession>A0A8T4GG01</accession>
<sequence length="70" mass="7427">MSHEGSHAVASTAGTSSEGPKVPLAAGGRAAGDNASDEERSKARESSRLEVWRCSPPIRQQPLINEQLEK</sequence>
<feature type="compositionally biased region" description="Basic and acidic residues" evidence="1">
    <location>
        <begin position="37"/>
        <end position="51"/>
    </location>
</feature>
<comment type="caution">
    <text evidence="2">The sequence shown here is derived from an EMBL/GenBank/DDBJ whole genome shotgun (WGS) entry which is preliminary data.</text>
</comment>
<reference evidence="2" key="1">
    <citation type="submission" date="2021-03" db="EMBL/GenBank/DDBJ databases">
        <title>Genomic Encyclopedia of Type Strains, Phase IV (KMG-IV): sequencing the most valuable type-strain genomes for metagenomic binning, comparative biology and taxonomic classification.</title>
        <authorList>
            <person name="Goeker M."/>
        </authorList>
    </citation>
    <scope>NUCLEOTIDE SEQUENCE</scope>
    <source>
        <strain evidence="2">DSM 23564</strain>
    </source>
</reference>
<evidence type="ECO:0000313" key="2">
    <source>
        <dbReference type="EMBL" id="MBP1921985.1"/>
    </source>
</evidence>
<dbReference type="AlphaFoldDB" id="A0A8T4GG01"/>
<name>A0A8T4GG01_9EURY</name>
<protein>
    <submittedName>
        <fullName evidence="2">Uncharacterized protein</fullName>
    </submittedName>
</protein>
<dbReference type="Proteomes" id="UP000823588">
    <property type="component" value="Unassembled WGS sequence"/>
</dbReference>
<dbReference type="EMBL" id="JAGGKQ010000005">
    <property type="protein sequence ID" value="MBP1921985.1"/>
    <property type="molecule type" value="Genomic_DNA"/>
</dbReference>